<gene>
    <name evidence="4" type="ORF">MNBD_GAMMA09-3162</name>
</gene>
<dbReference type="GO" id="GO:0006355">
    <property type="term" value="P:regulation of DNA-templated transcription"/>
    <property type="evidence" value="ECO:0007669"/>
    <property type="project" value="InterPro"/>
</dbReference>
<dbReference type="SMART" id="SM00448">
    <property type="entry name" value="REC"/>
    <property type="match status" value="1"/>
</dbReference>
<evidence type="ECO:0000313" key="4">
    <source>
        <dbReference type="EMBL" id="VAW68519.1"/>
    </source>
</evidence>
<dbReference type="AlphaFoldDB" id="A0A3B0Y301"/>
<protein>
    <submittedName>
        <fullName evidence="4">Two-component transcriptional response regulator, LuxR family</fullName>
    </submittedName>
</protein>
<dbReference type="PROSITE" id="PS50110">
    <property type="entry name" value="RESPONSE_REGULATORY"/>
    <property type="match status" value="1"/>
</dbReference>
<organism evidence="4">
    <name type="scientific">hydrothermal vent metagenome</name>
    <dbReference type="NCBI Taxonomy" id="652676"/>
    <lineage>
        <taxon>unclassified sequences</taxon>
        <taxon>metagenomes</taxon>
        <taxon>ecological metagenomes</taxon>
    </lineage>
</organism>
<accession>A0A3B0Y301</accession>
<sequence length="232" mass="25629">MIKVIVISDIKIYCEGLSQILSDIEPIEVIGAESNIENAISIIKQNFPQVILLDMTMIQSCKIAVKLLHICPSAKIVALAVPVEENNIIKCSEAGIAGYVAREASLDKLIETVIGANKGEFHCPPNIATYIFRKVQNLATRAKNQYMPDVLRDEASLLAGLTRRERQIVSLLVDGQSNKQISRNLTIEVSTVKNHVHNILVKLEVKSRAQAISLLQHDFYHSSVQSAGLESF</sequence>
<dbReference type="InterPro" id="IPR001789">
    <property type="entry name" value="Sig_transdc_resp-reg_receiver"/>
</dbReference>
<dbReference type="SUPFAM" id="SSF52172">
    <property type="entry name" value="CheY-like"/>
    <property type="match status" value="1"/>
</dbReference>
<name>A0A3B0Y301_9ZZZZ</name>
<feature type="domain" description="Response regulatory" evidence="3">
    <location>
        <begin position="3"/>
        <end position="117"/>
    </location>
</feature>
<dbReference type="PRINTS" id="PR00038">
    <property type="entry name" value="HTHLUXR"/>
</dbReference>
<dbReference type="InterPro" id="IPR039420">
    <property type="entry name" value="WalR-like"/>
</dbReference>
<dbReference type="Pfam" id="PF00072">
    <property type="entry name" value="Response_reg"/>
    <property type="match status" value="1"/>
</dbReference>
<dbReference type="GO" id="GO:0000160">
    <property type="term" value="P:phosphorelay signal transduction system"/>
    <property type="evidence" value="ECO:0007669"/>
    <property type="project" value="InterPro"/>
</dbReference>
<dbReference type="InterPro" id="IPR000792">
    <property type="entry name" value="Tscrpt_reg_LuxR_C"/>
</dbReference>
<evidence type="ECO:0000259" key="3">
    <source>
        <dbReference type="PROSITE" id="PS50110"/>
    </source>
</evidence>
<dbReference type="EMBL" id="UOFI01000132">
    <property type="protein sequence ID" value="VAW68519.1"/>
    <property type="molecule type" value="Genomic_DNA"/>
</dbReference>
<dbReference type="InterPro" id="IPR016032">
    <property type="entry name" value="Sig_transdc_resp-reg_C-effctor"/>
</dbReference>
<dbReference type="Gene3D" id="3.40.50.2300">
    <property type="match status" value="1"/>
</dbReference>
<dbReference type="GO" id="GO:0003677">
    <property type="term" value="F:DNA binding"/>
    <property type="evidence" value="ECO:0007669"/>
    <property type="project" value="UniProtKB-KW"/>
</dbReference>
<dbReference type="PANTHER" id="PTHR43214:SF43">
    <property type="entry name" value="TWO-COMPONENT RESPONSE REGULATOR"/>
    <property type="match status" value="1"/>
</dbReference>
<dbReference type="CDD" id="cd06170">
    <property type="entry name" value="LuxR_C_like"/>
    <property type="match status" value="1"/>
</dbReference>
<dbReference type="SMART" id="SM00421">
    <property type="entry name" value="HTH_LUXR"/>
    <property type="match status" value="1"/>
</dbReference>
<dbReference type="PANTHER" id="PTHR43214">
    <property type="entry name" value="TWO-COMPONENT RESPONSE REGULATOR"/>
    <property type="match status" value="1"/>
</dbReference>
<dbReference type="PROSITE" id="PS50043">
    <property type="entry name" value="HTH_LUXR_2"/>
    <property type="match status" value="1"/>
</dbReference>
<dbReference type="Pfam" id="PF00196">
    <property type="entry name" value="GerE"/>
    <property type="match status" value="1"/>
</dbReference>
<reference evidence="4" key="1">
    <citation type="submission" date="2018-06" db="EMBL/GenBank/DDBJ databases">
        <authorList>
            <person name="Zhirakovskaya E."/>
        </authorList>
    </citation>
    <scope>NUCLEOTIDE SEQUENCE</scope>
</reference>
<dbReference type="InterPro" id="IPR011006">
    <property type="entry name" value="CheY-like_superfamily"/>
</dbReference>
<dbReference type="PROSITE" id="PS00622">
    <property type="entry name" value="HTH_LUXR_1"/>
    <property type="match status" value="1"/>
</dbReference>
<keyword evidence="1" id="KW-0238">DNA-binding</keyword>
<dbReference type="SUPFAM" id="SSF46894">
    <property type="entry name" value="C-terminal effector domain of the bipartite response regulators"/>
    <property type="match status" value="1"/>
</dbReference>
<evidence type="ECO:0000259" key="2">
    <source>
        <dbReference type="PROSITE" id="PS50043"/>
    </source>
</evidence>
<proteinExistence type="predicted"/>
<evidence type="ECO:0000256" key="1">
    <source>
        <dbReference type="ARBA" id="ARBA00023125"/>
    </source>
</evidence>
<feature type="domain" description="HTH luxR-type" evidence="2">
    <location>
        <begin position="154"/>
        <end position="219"/>
    </location>
</feature>